<dbReference type="STRING" id="225359.A0A2S4Q215"/>
<dbReference type="EMBL" id="PEDP01000010">
    <property type="protein sequence ID" value="POS88322.1"/>
    <property type="molecule type" value="Genomic_DNA"/>
</dbReference>
<gene>
    <name evidence="3" type="ORF">EPUL_000623</name>
</gene>
<evidence type="ECO:0000313" key="3">
    <source>
        <dbReference type="EMBL" id="POS88322.1"/>
    </source>
</evidence>
<dbReference type="InterPro" id="IPR001623">
    <property type="entry name" value="DnaJ_domain"/>
</dbReference>
<dbReference type="PROSITE" id="PS50076">
    <property type="entry name" value="DNAJ_2"/>
    <property type="match status" value="1"/>
</dbReference>
<feature type="compositionally biased region" description="Basic and acidic residues" evidence="1">
    <location>
        <begin position="297"/>
        <end position="307"/>
    </location>
</feature>
<dbReference type="Proteomes" id="UP000237438">
    <property type="component" value="Unassembled WGS sequence"/>
</dbReference>
<dbReference type="OrthoDB" id="10250354at2759"/>
<feature type="compositionally biased region" description="Basic and acidic residues" evidence="1">
    <location>
        <begin position="140"/>
        <end position="201"/>
    </location>
</feature>
<feature type="compositionally biased region" description="Polar residues" evidence="1">
    <location>
        <begin position="346"/>
        <end position="361"/>
    </location>
</feature>
<feature type="compositionally biased region" description="Polar residues" evidence="1">
    <location>
        <begin position="280"/>
        <end position="296"/>
    </location>
</feature>
<feature type="compositionally biased region" description="Basic and acidic residues" evidence="1">
    <location>
        <begin position="229"/>
        <end position="241"/>
    </location>
</feature>
<dbReference type="Pfam" id="PF00226">
    <property type="entry name" value="DnaJ"/>
    <property type="match status" value="1"/>
</dbReference>
<dbReference type="PROSITE" id="PS00636">
    <property type="entry name" value="DNAJ_1"/>
    <property type="match status" value="1"/>
</dbReference>
<accession>A0A2S4Q215</accession>
<dbReference type="PRINTS" id="PR00625">
    <property type="entry name" value="JDOMAIN"/>
</dbReference>
<organism evidence="3 4">
    <name type="scientific">Erysiphe pulchra</name>
    <dbReference type="NCBI Taxonomy" id="225359"/>
    <lineage>
        <taxon>Eukaryota</taxon>
        <taxon>Fungi</taxon>
        <taxon>Dikarya</taxon>
        <taxon>Ascomycota</taxon>
        <taxon>Pezizomycotina</taxon>
        <taxon>Leotiomycetes</taxon>
        <taxon>Erysiphales</taxon>
        <taxon>Erysiphaceae</taxon>
        <taxon>Erysiphe</taxon>
    </lineage>
</organism>
<evidence type="ECO:0000313" key="4">
    <source>
        <dbReference type="Proteomes" id="UP000237438"/>
    </source>
</evidence>
<dbReference type="InterPro" id="IPR036869">
    <property type="entry name" value="J_dom_sf"/>
</dbReference>
<comment type="caution">
    <text evidence="3">The sequence shown here is derived from an EMBL/GenBank/DDBJ whole genome shotgun (WGS) entry which is preliminary data.</text>
</comment>
<protein>
    <recommendedName>
        <fullName evidence="2">J domain-containing protein</fullName>
    </recommendedName>
</protein>
<sequence>MEKLPEFDFYEALGVSDNATSTEIRTSYRKLILKCHPDKVQDASLRAVKQAEFQRVQEAYETLSDERRRLEYDELLQKIEIRRQMSQGNPTPWSNPFEYEIKTPGTPNVKVYMYKNTFNGSSEEVRFSRGTPGQSTPVPESRRSSKAESAKVEAQKKKAKEDEIRRLKAEIKRKQKEEEEKRKKKEEEARQRQKEKEEAKRKQARKKEKERKEKRTRSAYVEVYDGSDDEYHTPRSSEKKPGQSKLRQEVPMNKKWTGHQDYAGAYVHASLNNPDIPYKSSPSSSYGVRFSNSTENSPRESRDKKQTTETPSVFGRKPSLKTQTSAPPDLRSIRPRRGNREHYASGTPSMPQANSYAPTPVPNISSFSHLSISNNQYPPGHSSLNRSFSTGYYPADSSHVAFAPHTQTSSTDSTAHRASFSSYNPSHNIKIVSADNVNYSPRYGYEHVNFASHSVHYTSPGYS</sequence>
<feature type="region of interest" description="Disordered" evidence="1">
    <location>
        <begin position="271"/>
        <end position="361"/>
    </location>
</feature>
<dbReference type="Gene3D" id="1.10.287.110">
    <property type="entry name" value="DnaJ domain"/>
    <property type="match status" value="1"/>
</dbReference>
<evidence type="ECO:0000256" key="1">
    <source>
        <dbReference type="SAM" id="MobiDB-lite"/>
    </source>
</evidence>
<keyword evidence="4" id="KW-1185">Reference proteome</keyword>
<feature type="domain" description="J" evidence="2">
    <location>
        <begin position="8"/>
        <end position="76"/>
    </location>
</feature>
<dbReference type="CDD" id="cd06257">
    <property type="entry name" value="DnaJ"/>
    <property type="match status" value="1"/>
</dbReference>
<dbReference type="PANTHER" id="PTHR24074">
    <property type="entry name" value="CO-CHAPERONE PROTEIN DJLA"/>
    <property type="match status" value="1"/>
</dbReference>
<dbReference type="SMART" id="SM00271">
    <property type="entry name" value="DnaJ"/>
    <property type="match status" value="1"/>
</dbReference>
<feature type="compositionally biased region" description="Basic residues" evidence="1">
    <location>
        <begin position="202"/>
        <end position="217"/>
    </location>
</feature>
<reference evidence="3 4" key="1">
    <citation type="submission" date="2017-10" db="EMBL/GenBank/DDBJ databases">
        <title>Development of genomic resources for the powdery mildew, Erysiphe pulchra.</title>
        <authorList>
            <person name="Wadl P.A."/>
            <person name="Mack B.M."/>
            <person name="Moore G."/>
            <person name="Beltz S.B."/>
        </authorList>
    </citation>
    <scope>NUCLEOTIDE SEQUENCE [LARGE SCALE GENOMIC DNA]</scope>
    <source>
        <strain evidence="3">Cflorida</strain>
    </source>
</reference>
<dbReference type="AlphaFoldDB" id="A0A2S4Q215"/>
<feature type="region of interest" description="Disordered" evidence="1">
    <location>
        <begin position="123"/>
        <end position="257"/>
    </location>
</feature>
<proteinExistence type="predicted"/>
<dbReference type="SUPFAM" id="SSF46565">
    <property type="entry name" value="Chaperone J-domain"/>
    <property type="match status" value="1"/>
</dbReference>
<dbReference type="InterPro" id="IPR018253">
    <property type="entry name" value="DnaJ_domain_CS"/>
</dbReference>
<dbReference type="InterPro" id="IPR050817">
    <property type="entry name" value="DjlA_DnaK_co-chaperone"/>
</dbReference>
<name>A0A2S4Q215_9PEZI</name>
<evidence type="ECO:0000259" key="2">
    <source>
        <dbReference type="PROSITE" id="PS50076"/>
    </source>
</evidence>